<name>A0A2J8AB74_9CHLO</name>
<protein>
    <submittedName>
        <fullName evidence="2">Uncharacterized protein</fullName>
    </submittedName>
</protein>
<gene>
    <name evidence="2" type="ORF">TSOC_003577</name>
</gene>
<keyword evidence="3" id="KW-1185">Reference proteome</keyword>
<sequence>MVGETEGTRSYSATSDNWWTAQSCALPGPVGVFPYSFSSFDVCGGAAAITQLPLLDGAGTQLGSVTLFRGFDTRLSVTVALGIEGPAVALYRQGTGRRRALAEDAEEEVAVEQPVRRRRRAQQQHA</sequence>
<dbReference type="Proteomes" id="UP000236333">
    <property type="component" value="Unassembled WGS sequence"/>
</dbReference>
<comment type="caution">
    <text evidence="2">The sequence shown here is derived from an EMBL/GenBank/DDBJ whole genome shotgun (WGS) entry which is preliminary data.</text>
</comment>
<dbReference type="AlphaFoldDB" id="A0A2J8AB74"/>
<feature type="compositionally biased region" description="Basic residues" evidence="1">
    <location>
        <begin position="116"/>
        <end position="126"/>
    </location>
</feature>
<proteinExistence type="predicted"/>
<organism evidence="2 3">
    <name type="scientific">Tetrabaena socialis</name>
    <dbReference type="NCBI Taxonomy" id="47790"/>
    <lineage>
        <taxon>Eukaryota</taxon>
        <taxon>Viridiplantae</taxon>
        <taxon>Chlorophyta</taxon>
        <taxon>core chlorophytes</taxon>
        <taxon>Chlorophyceae</taxon>
        <taxon>CS clade</taxon>
        <taxon>Chlamydomonadales</taxon>
        <taxon>Tetrabaenaceae</taxon>
        <taxon>Tetrabaena</taxon>
    </lineage>
</organism>
<evidence type="ECO:0000313" key="3">
    <source>
        <dbReference type="Proteomes" id="UP000236333"/>
    </source>
</evidence>
<dbReference type="EMBL" id="PGGS01000079">
    <property type="protein sequence ID" value="PNH09766.1"/>
    <property type="molecule type" value="Genomic_DNA"/>
</dbReference>
<accession>A0A2J8AB74</accession>
<dbReference type="OrthoDB" id="542859at2759"/>
<evidence type="ECO:0000313" key="2">
    <source>
        <dbReference type="EMBL" id="PNH09766.1"/>
    </source>
</evidence>
<evidence type="ECO:0000256" key="1">
    <source>
        <dbReference type="SAM" id="MobiDB-lite"/>
    </source>
</evidence>
<reference evidence="2 3" key="1">
    <citation type="journal article" date="2017" name="Mol. Biol. Evol.">
        <title>The 4-celled Tetrabaena socialis nuclear genome reveals the essential components for genetic control of cell number at the origin of multicellularity in the volvocine lineage.</title>
        <authorList>
            <person name="Featherston J."/>
            <person name="Arakaki Y."/>
            <person name="Hanschen E.R."/>
            <person name="Ferris P.J."/>
            <person name="Michod R.E."/>
            <person name="Olson B.J.S.C."/>
            <person name="Nozaki H."/>
            <person name="Durand P.M."/>
        </authorList>
    </citation>
    <scope>NUCLEOTIDE SEQUENCE [LARGE SCALE GENOMIC DNA]</scope>
    <source>
        <strain evidence="2 3">NIES-571</strain>
    </source>
</reference>
<feature type="region of interest" description="Disordered" evidence="1">
    <location>
        <begin position="102"/>
        <end position="126"/>
    </location>
</feature>